<gene>
    <name evidence="1" type="ORF">AMJ44_12925</name>
</gene>
<dbReference type="Proteomes" id="UP000051861">
    <property type="component" value="Unassembled WGS sequence"/>
</dbReference>
<feature type="non-terminal residue" evidence="1">
    <location>
        <position position="73"/>
    </location>
</feature>
<comment type="caution">
    <text evidence="1">The sequence shown here is derived from an EMBL/GenBank/DDBJ whole genome shotgun (WGS) entry which is preliminary data.</text>
</comment>
<sequence>MLLRPKYGFLMMTLLYHKNKIKSPSTFKDEISDTELSKEELELTKMLIKATTIKKFDFSKYKDDYIEKLTNLI</sequence>
<dbReference type="AlphaFoldDB" id="A0A0S7XPQ4"/>
<accession>A0A0S7XPQ4</accession>
<evidence type="ECO:0000313" key="1">
    <source>
        <dbReference type="EMBL" id="KPJ64394.1"/>
    </source>
</evidence>
<name>A0A0S7XPQ4_UNCSA</name>
<evidence type="ECO:0000313" key="2">
    <source>
        <dbReference type="Proteomes" id="UP000051861"/>
    </source>
</evidence>
<protein>
    <submittedName>
        <fullName evidence="1">Uncharacterized protein</fullName>
    </submittedName>
</protein>
<organism evidence="1 2">
    <name type="scientific">candidate division WOR-1 bacterium DG_54_3</name>
    <dbReference type="NCBI Taxonomy" id="1703775"/>
    <lineage>
        <taxon>Bacteria</taxon>
        <taxon>Bacillati</taxon>
        <taxon>Saganbacteria</taxon>
    </lineage>
</organism>
<reference evidence="1 2" key="1">
    <citation type="journal article" date="2015" name="Microbiome">
        <title>Genomic resolution of linkages in carbon, nitrogen, and sulfur cycling among widespread estuary sediment bacteria.</title>
        <authorList>
            <person name="Baker B.J."/>
            <person name="Lazar C.S."/>
            <person name="Teske A.P."/>
            <person name="Dick G.J."/>
        </authorList>
    </citation>
    <scope>NUCLEOTIDE SEQUENCE [LARGE SCALE GENOMIC DNA]</scope>
    <source>
        <strain evidence="1">DG_54_3</strain>
    </source>
</reference>
<proteinExistence type="predicted"/>
<dbReference type="EMBL" id="LIZX01000185">
    <property type="protein sequence ID" value="KPJ64394.1"/>
    <property type="molecule type" value="Genomic_DNA"/>
</dbReference>